<proteinExistence type="predicted"/>
<sequence length="83" mass="9349">MNEQQQGQEEQFGDFHEEGNLPNVFGELNEGGEEDYDDEIAEDENVEDNDDDDLDAHSADPSEGEEFAPEQDDDDDDDIVVLN</sequence>
<protein>
    <submittedName>
        <fullName evidence="2">Uncharacterized protein</fullName>
    </submittedName>
</protein>
<reference evidence="2" key="1">
    <citation type="submission" date="2022-11" db="UniProtKB">
        <authorList>
            <consortium name="WormBaseParasite"/>
        </authorList>
    </citation>
    <scope>IDENTIFICATION</scope>
</reference>
<organism evidence="1 2">
    <name type="scientific">Panagrolaimus sp. JU765</name>
    <dbReference type="NCBI Taxonomy" id="591449"/>
    <lineage>
        <taxon>Eukaryota</taxon>
        <taxon>Metazoa</taxon>
        <taxon>Ecdysozoa</taxon>
        <taxon>Nematoda</taxon>
        <taxon>Chromadorea</taxon>
        <taxon>Rhabditida</taxon>
        <taxon>Tylenchina</taxon>
        <taxon>Panagrolaimomorpha</taxon>
        <taxon>Panagrolaimoidea</taxon>
        <taxon>Panagrolaimidae</taxon>
        <taxon>Panagrolaimus</taxon>
    </lineage>
</organism>
<dbReference type="Proteomes" id="UP000887576">
    <property type="component" value="Unplaced"/>
</dbReference>
<accession>A0AC34QDW4</accession>
<dbReference type="WBParaSite" id="JU765_v2.g15303.t1">
    <property type="protein sequence ID" value="JU765_v2.g15303.t1"/>
    <property type="gene ID" value="JU765_v2.g15303"/>
</dbReference>
<name>A0AC34QDW4_9BILA</name>
<evidence type="ECO:0000313" key="1">
    <source>
        <dbReference type="Proteomes" id="UP000887576"/>
    </source>
</evidence>
<evidence type="ECO:0000313" key="2">
    <source>
        <dbReference type="WBParaSite" id="JU765_v2.g15303.t1"/>
    </source>
</evidence>